<dbReference type="Gene3D" id="3.10.120.10">
    <property type="entry name" value="Cytochrome b5-like heme/steroid binding domain"/>
    <property type="match status" value="2"/>
</dbReference>
<protein>
    <recommendedName>
        <fullName evidence="13">Cytochrome b5 heme-binding domain-containing protein</fullName>
    </recommendedName>
</protein>
<feature type="domain" description="Cytochrome b5 heme-binding" evidence="10">
    <location>
        <begin position="47"/>
        <end position="153"/>
    </location>
</feature>
<comment type="similarity">
    <text evidence="6">Belongs to the cytochrome b5 family. MAPR subfamily.</text>
</comment>
<dbReference type="SMART" id="SM01117">
    <property type="entry name" value="Cyt-b5"/>
    <property type="match status" value="2"/>
</dbReference>
<evidence type="ECO:0000256" key="4">
    <source>
        <dbReference type="ARBA" id="ARBA00022824"/>
    </source>
</evidence>
<feature type="domain" description="Cytochrome b5 heme-binding" evidence="10">
    <location>
        <begin position="166"/>
        <end position="272"/>
    </location>
</feature>
<feature type="transmembrane region" description="Helical" evidence="8">
    <location>
        <begin position="286"/>
        <end position="305"/>
    </location>
</feature>
<dbReference type="InterPro" id="IPR050577">
    <property type="entry name" value="MAPR/NEUFC/NENF-like"/>
</dbReference>
<feature type="region of interest" description="Disordered" evidence="7">
    <location>
        <begin position="154"/>
        <end position="179"/>
    </location>
</feature>
<evidence type="ECO:0000256" key="1">
    <source>
        <dbReference type="ARBA" id="ARBA00004240"/>
    </source>
</evidence>
<comment type="subcellular location">
    <subcellularLocation>
        <location evidence="1">Endoplasmic reticulum</location>
    </subcellularLocation>
</comment>
<keyword evidence="5" id="KW-0408">Iron</keyword>
<evidence type="ECO:0000259" key="9">
    <source>
        <dbReference type="SMART" id="SM00727"/>
    </source>
</evidence>
<evidence type="ECO:0000256" key="8">
    <source>
        <dbReference type="SAM" id="Phobius"/>
    </source>
</evidence>
<keyword evidence="4" id="KW-0256">Endoplasmic reticulum</keyword>
<feature type="domain" description="STI1" evidence="9">
    <location>
        <begin position="318"/>
        <end position="354"/>
    </location>
</feature>
<dbReference type="SMART" id="SM00727">
    <property type="entry name" value="STI1"/>
    <property type="match status" value="3"/>
</dbReference>
<feature type="domain" description="STI1" evidence="9">
    <location>
        <begin position="389"/>
        <end position="448"/>
    </location>
</feature>
<gene>
    <name evidence="11" type="ORF">TrRE_jg3848</name>
</gene>
<proteinExistence type="inferred from homology"/>
<evidence type="ECO:0000313" key="12">
    <source>
        <dbReference type="Proteomes" id="UP001165082"/>
    </source>
</evidence>
<dbReference type="OrthoDB" id="192090at2759"/>
<keyword evidence="2" id="KW-0349">Heme</keyword>
<evidence type="ECO:0000256" key="5">
    <source>
        <dbReference type="ARBA" id="ARBA00023004"/>
    </source>
</evidence>
<evidence type="ECO:0000256" key="7">
    <source>
        <dbReference type="SAM" id="MobiDB-lite"/>
    </source>
</evidence>
<feature type="transmembrane region" description="Helical" evidence="8">
    <location>
        <begin position="6"/>
        <end position="23"/>
    </location>
</feature>
<name>A0A9W7CGC8_9STRA</name>
<keyword evidence="8" id="KW-0472">Membrane</keyword>
<dbReference type="InterPro" id="IPR006636">
    <property type="entry name" value="STI1_HS-bd"/>
</dbReference>
<organism evidence="11 12">
    <name type="scientific">Triparma retinervis</name>
    <dbReference type="NCBI Taxonomy" id="2557542"/>
    <lineage>
        <taxon>Eukaryota</taxon>
        <taxon>Sar</taxon>
        <taxon>Stramenopiles</taxon>
        <taxon>Ochrophyta</taxon>
        <taxon>Bolidophyceae</taxon>
        <taxon>Parmales</taxon>
        <taxon>Triparmaceae</taxon>
        <taxon>Triparma</taxon>
    </lineage>
</organism>
<dbReference type="InterPro" id="IPR036400">
    <property type="entry name" value="Cyt_B5-like_heme/steroid_sf"/>
</dbReference>
<evidence type="ECO:0000256" key="6">
    <source>
        <dbReference type="ARBA" id="ARBA00038357"/>
    </source>
</evidence>
<feature type="transmembrane region" description="Helical" evidence="8">
    <location>
        <begin position="264"/>
        <end position="280"/>
    </location>
</feature>
<dbReference type="PANTHER" id="PTHR10281">
    <property type="entry name" value="MEMBRANE-ASSOCIATED PROGESTERONE RECEPTOR COMPONENT-RELATED"/>
    <property type="match status" value="1"/>
</dbReference>
<feature type="domain" description="STI1" evidence="9">
    <location>
        <begin position="451"/>
        <end position="481"/>
    </location>
</feature>
<sequence>MDLEAIQPYLITFFVSFIIWYYLNGGFKTPPSPQPDEPSEPPTLNNFTLAKLSTFDGSTDETVPNPTPVPIYVSVDSVVFDVSSGRDFYGPGGAYSMFAGKEIGWALATMSFEEVYLGNLDTTGMSVAERSSMEEWIVKYRDYKGYPIVGRVVPQSPPPSSTTSVIPPSEMQKYDGTQAPETEGEIPPIYVGVGDYVFDCSYGGREFYLPGKSYALFAGRDASVALAKMSFKEEDLGEKDLGGLGEKERKVLSDWVKTFRDKKGYPILSASLLLFSSSLPTMNPTLFLTLLFLLALLTPSSAGLFNKKKKEKKDAEAANDVMLGMQGMQQAMNDPAALAQLMRDMQDPELMAEAKKMMESKEFKRQMRKLEKDPNFKKAMSQTAAAFEDPQTAGMLNAQASAMMREGSKQLDSMGSDVQAALAQMEANPAVMKEMQQLMGDPEAMREVMNDPQVKAYMREVEEAMKDPEMRKKMEGVANQFKQQL</sequence>
<dbReference type="EMBL" id="BRXZ01000142">
    <property type="protein sequence ID" value="GMI06052.1"/>
    <property type="molecule type" value="Genomic_DNA"/>
</dbReference>
<keyword evidence="8" id="KW-0812">Transmembrane</keyword>
<dbReference type="GO" id="GO:0012505">
    <property type="term" value="C:endomembrane system"/>
    <property type="evidence" value="ECO:0007669"/>
    <property type="project" value="TreeGrafter"/>
</dbReference>
<evidence type="ECO:0000313" key="11">
    <source>
        <dbReference type="EMBL" id="GMI06052.1"/>
    </source>
</evidence>
<dbReference type="PANTHER" id="PTHR10281:SF72">
    <property type="entry name" value="NEUDESIN"/>
    <property type="match status" value="1"/>
</dbReference>
<dbReference type="AlphaFoldDB" id="A0A9W7CGC8"/>
<evidence type="ECO:0000256" key="2">
    <source>
        <dbReference type="ARBA" id="ARBA00022617"/>
    </source>
</evidence>
<evidence type="ECO:0000259" key="10">
    <source>
        <dbReference type="SMART" id="SM01117"/>
    </source>
</evidence>
<dbReference type="SUPFAM" id="SSF55856">
    <property type="entry name" value="Cytochrome b5-like heme/steroid binding domain"/>
    <property type="match status" value="2"/>
</dbReference>
<keyword evidence="3" id="KW-0479">Metal-binding</keyword>
<evidence type="ECO:0008006" key="13">
    <source>
        <dbReference type="Google" id="ProtNLM"/>
    </source>
</evidence>
<accession>A0A9W7CGC8</accession>
<keyword evidence="12" id="KW-1185">Reference proteome</keyword>
<keyword evidence="8" id="KW-1133">Transmembrane helix</keyword>
<reference evidence="11" key="1">
    <citation type="submission" date="2022-07" db="EMBL/GenBank/DDBJ databases">
        <title>Genome analysis of Parmales, a sister group of diatoms, reveals the evolutionary specialization of diatoms from phago-mixotrophs to photoautotrophs.</title>
        <authorList>
            <person name="Ban H."/>
            <person name="Sato S."/>
            <person name="Yoshikawa S."/>
            <person name="Kazumasa Y."/>
            <person name="Nakamura Y."/>
            <person name="Ichinomiya M."/>
            <person name="Saitoh K."/>
            <person name="Sato N."/>
            <person name="Blanc-Mathieu R."/>
            <person name="Endo H."/>
            <person name="Kuwata A."/>
            <person name="Ogata H."/>
        </authorList>
    </citation>
    <scope>NUCLEOTIDE SEQUENCE</scope>
</reference>
<dbReference type="InterPro" id="IPR001199">
    <property type="entry name" value="Cyt_B5-like_heme/steroid-bd"/>
</dbReference>
<evidence type="ECO:0000256" key="3">
    <source>
        <dbReference type="ARBA" id="ARBA00022723"/>
    </source>
</evidence>
<comment type="caution">
    <text evidence="11">The sequence shown here is derived from an EMBL/GenBank/DDBJ whole genome shotgun (WGS) entry which is preliminary data.</text>
</comment>
<dbReference type="Proteomes" id="UP001165082">
    <property type="component" value="Unassembled WGS sequence"/>
</dbReference>
<dbReference type="GO" id="GO:0016020">
    <property type="term" value="C:membrane"/>
    <property type="evidence" value="ECO:0007669"/>
    <property type="project" value="TreeGrafter"/>
</dbReference>